<feature type="domain" description="EAL" evidence="1">
    <location>
        <begin position="1"/>
        <end position="255"/>
    </location>
</feature>
<dbReference type="Pfam" id="PF00563">
    <property type="entry name" value="EAL"/>
    <property type="match status" value="1"/>
</dbReference>
<evidence type="ECO:0000313" key="3">
    <source>
        <dbReference type="Proteomes" id="UP000298009"/>
    </source>
</evidence>
<evidence type="ECO:0000313" key="2">
    <source>
        <dbReference type="EMBL" id="TGK81966.1"/>
    </source>
</evidence>
<dbReference type="PROSITE" id="PS50883">
    <property type="entry name" value="EAL"/>
    <property type="match status" value="1"/>
</dbReference>
<name>A0A4R9I895_9LEPT</name>
<dbReference type="Gene3D" id="3.20.20.450">
    <property type="entry name" value="EAL domain"/>
    <property type="match status" value="1"/>
</dbReference>
<dbReference type="PANTHER" id="PTHR33121:SF82">
    <property type="entry name" value="SIGNAL TRANSDUCTION PROTEIN CONTAINING A EAL DOMAIN"/>
    <property type="match status" value="1"/>
</dbReference>
<dbReference type="Proteomes" id="UP000298009">
    <property type="component" value="Unassembled WGS sequence"/>
</dbReference>
<keyword evidence="3" id="KW-1185">Reference proteome</keyword>
<reference evidence="2" key="1">
    <citation type="journal article" date="2019" name="PLoS Negl. Trop. Dis.">
        <title>Revisiting the worldwide diversity of Leptospira species in the environment.</title>
        <authorList>
            <person name="Vincent A.T."/>
            <person name="Schiettekatte O."/>
            <person name="Bourhy P."/>
            <person name="Veyrier F.J."/>
            <person name="Picardeau M."/>
        </authorList>
    </citation>
    <scope>NUCLEOTIDE SEQUENCE [LARGE SCALE GENOMIC DNA]</scope>
    <source>
        <strain evidence="2">201800287</strain>
    </source>
</reference>
<dbReference type="AlphaFoldDB" id="A0A4R9I895"/>
<dbReference type="SUPFAM" id="SSF103190">
    <property type="entry name" value="Sensory domain-like"/>
    <property type="match status" value="1"/>
</dbReference>
<accession>A0A4R9I895</accession>
<dbReference type="Gene3D" id="3.30.450.20">
    <property type="entry name" value="PAS domain"/>
    <property type="match status" value="1"/>
</dbReference>
<gene>
    <name evidence="2" type="ORF">EHQ24_11840</name>
</gene>
<dbReference type="InterPro" id="IPR035919">
    <property type="entry name" value="EAL_sf"/>
</dbReference>
<evidence type="ECO:0000259" key="1">
    <source>
        <dbReference type="PROSITE" id="PS50883"/>
    </source>
</evidence>
<proteinExistence type="predicted"/>
<dbReference type="CDD" id="cd01948">
    <property type="entry name" value="EAL"/>
    <property type="match status" value="1"/>
</dbReference>
<dbReference type="SMART" id="SM00052">
    <property type="entry name" value="EAL"/>
    <property type="match status" value="1"/>
</dbReference>
<dbReference type="GO" id="GO:0071111">
    <property type="term" value="F:cyclic-guanylate-specific phosphodiesterase activity"/>
    <property type="evidence" value="ECO:0007669"/>
    <property type="project" value="InterPro"/>
</dbReference>
<dbReference type="OrthoDB" id="1673646at2"/>
<dbReference type="InterPro" id="IPR050706">
    <property type="entry name" value="Cyclic-di-GMP_PDE-like"/>
</dbReference>
<dbReference type="InterPro" id="IPR029151">
    <property type="entry name" value="Sensor-like_sf"/>
</dbReference>
<organism evidence="2 3">
    <name type="scientific">Leptospira noumeaensis</name>
    <dbReference type="NCBI Taxonomy" id="2484964"/>
    <lineage>
        <taxon>Bacteria</taxon>
        <taxon>Pseudomonadati</taxon>
        <taxon>Spirochaetota</taxon>
        <taxon>Spirochaetia</taxon>
        <taxon>Leptospirales</taxon>
        <taxon>Leptospiraceae</taxon>
        <taxon>Leptospira</taxon>
    </lineage>
</organism>
<protein>
    <submittedName>
        <fullName evidence="2">EAL domain-containing protein</fullName>
    </submittedName>
</protein>
<sequence>MGFQGSRTTLEATLVNHYVPLFQPIFSVEEQTVVAYESLGRSRDASGNLVSIPEFSDPHVSALRMSVIDRQLLGLALTKIQSTNDLLFVNMSPDQVILEYEESRSNSLPISDLVSSYGIPLNRIVIEITEKSGSYGTDVLAAGVELLREQGFGIALDDVGSESSNLERLGAIKPDIIKIDLNLLKKSIEKREFQSILEYLKQISLSIGSQLLFEGIETEEELYRAISSGASLLQGYFLGRPSELNHDKQSICDTVVPHLQLYHEQKRKEVAMEIEFEKNIKLQLNLLSLKTLVLENRVIIDPHSFFKLDQKIQRVYITDWLGTQVSPYYVRTNEFGFVENLSMLQKNWSYMPFFYKHVKQVFRDAENWQVSDPYWDKELKKNVIVFSKVNELGYSFFIDVVLD</sequence>
<comment type="caution">
    <text evidence="2">The sequence shown here is derived from an EMBL/GenBank/DDBJ whole genome shotgun (WGS) entry which is preliminary data.</text>
</comment>
<dbReference type="PANTHER" id="PTHR33121">
    <property type="entry name" value="CYCLIC DI-GMP PHOSPHODIESTERASE PDEF"/>
    <property type="match status" value="1"/>
</dbReference>
<dbReference type="EMBL" id="RQFK01000026">
    <property type="protein sequence ID" value="TGK81966.1"/>
    <property type="molecule type" value="Genomic_DNA"/>
</dbReference>
<dbReference type="SUPFAM" id="SSF141868">
    <property type="entry name" value="EAL domain-like"/>
    <property type="match status" value="1"/>
</dbReference>
<dbReference type="InterPro" id="IPR001633">
    <property type="entry name" value="EAL_dom"/>
</dbReference>